<dbReference type="EMBL" id="KZ824463">
    <property type="protein sequence ID" value="RAK97383.1"/>
    <property type="molecule type" value="Genomic_DNA"/>
</dbReference>
<evidence type="ECO:0000313" key="1">
    <source>
        <dbReference type="EMBL" id="RAK97383.1"/>
    </source>
</evidence>
<dbReference type="Proteomes" id="UP000249402">
    <property type="component" value="Unassembled WGS sequence"/>
</dbReference>
<evidence type="ECO:0000313" key="2">
    <source>
        <dbReference type="Proteomes" id="UP000249402"/>
    </source>
</evidence>
<gene>
    <name evidence="1" type="ORF">BO80DRAFT_191841</name>
</gene>
<name>A0A395GTG7_9EURO</name>
<protein>
    <submittedName>
        <fullName evidence="1">Uncharacterized protein</fullName>
    </submittedName>
</protein>
<accession>A0A395GTG7</accession>
<organism evidence="1 2">
    <name type="scientific">Aspergillus ibericus CBS 121593</name>
    <dbReference type="NCBI Taxonomy" id="1448316"/>
    <lineage>
        <taxon>Eukaryota</taxon>
        <taxon>Fungi</taxon>
        <taxon>Dikarya</taxon>
        <taxon>Ascomycota</taxon>
        <taxon>Pezizomycotina</taxon>
        <taxon>Eurotiomycetes</taxon>
        <taxon>Eurotiomycetidae</taxon>
        <taxon>Eurotiales</taxon>
        <taxon>Aspergillaceae</taxon>
        <taxon>Aspergillus</taxon>
        <taxon>Aspergillus subgen. Circumdati</taxon>
    </lineage>
</organism>
<keyword evidence="2" id="KW-1185">Reference proteome</keyword>
<dbReference type="RefSeq" id="XP_025571711.1">
    <property type="nucleotide sequence ID" value="XM_025714116.1"/>
</dbReference>
<proteinExistence type="predicted"/>
<sequence>MNMTLKNLRISESLHFLSAFDFVFGPVDLGYFYFSPALGGCWVISSADIHDLCLIPFFLLRVQAISQMSDLLMVASFNIDCTKPRINRVRTRI</sequence>
<dbReference type="GeneID" id="37218981"/>
<dbReference type="VEuPathDB" id="FungiDB:BO80DRAFT_191841"/>
<reference evidence="1 2" key="1">
    <citation type="submission" date="2018-02" db="EMBL/GenBank/DDBJ databases">
        <title>The genomes of Aspergillus section Nigri reveals drivers in fungal speciation.</title>
        <authorList>
            <consortium name="DOE Joint Genome Institute"/>
            <person name="Vesth T.C."/>
            <person name="Nybo J."/>
            <person name="Theobald S."/>
            <person name="Brandl J."/>
            <person name="Frisvad J.C."/>
            <person name="Nielsen K.F."/>
            <person name="Lyhne E.K."/>
            <person name="Kogle M.E."/>
            <person name="Kuo A."/>
            <person name="Riley R."/>
            <person name="Clum A."/>
            <person name="Nolan M."/>
            <person name="Lipzen A."/>
            <person name="Salamov A."/>
            <person name="Henrissat B."/>
            <person name="Wiebenga A."/>
            <person name="De vries R.P."/>
            <person name="Grigoriev I.V."/>
            <person name="Mortensen U.H."/>
            <person name="Andersen M.R."/>
            <person name="Baker S.E."/>
        </authorList>
    </citation>
    <scope>NUCLEOTIDE SEQUENCE [LARGE SCALE GENOMIC DNA]</scope>
    <source>
        <strain evidence="1 2">CBS 121593</strain>
    </source>
</reference>
<dbReference type="AlphaFoldDB" id="A0A395GTG7"/>